<protein>
    <submittedName>
        <fullName evidence="5">DegT/DnrJ/EryC1/StrS family aminotransferase</fullName>
    </submittedName>
</protein>
<dbReference type="Proteomes" id="UP000605201">
    <property type="component" value="Unassembled WGS sequence"/>
</dbReference>
<keyword evidence="5" id="KW-0808">Transferase</keyword>
<comment type="similarity">
    <text evidence="1 4">Belongs to the DegT/DnrJ/EryC1 family.</text>
</comment>
<feature type="active site" description="Proton acceptor" evidence="2">
    <location>
        <position position="186"/>
    </location>
</feature>
<dbReference type="InterPro" id="IPR000653">
    <property type="entry name" value="DegT/StrS_aminotransferase"/>
</dbReference>
<gene>
    <name evidence="5" type="ORF">H8D96_17500</name>
</gene>
<sequence length="398" mass="43931">MPGFEVFGDEERKEVRDVLDTGVLFRYGFDQARQGHWKAKTFELELAKRMGVNHCHLCSSGTAALSIALAACGVGAGDEVIVPPFTFIATIEAVLSAGGIPVFAEIDDTLCLDPESVKNVITPQTKAVIPVHMCGSMAQIDTIKTICKQNDLILIEDACQSLGATFKGRAAGTFGHMGCFSFDPVKTITCGEGGAVVTNDKKLYIAADAYADHGHDHIGSDRGLEGHPVLGVNFRISELNAAVGVAQLNKLDFIIDKQRKHKKIIKDALAQFSKITFRKIPDEKGDSATFLSFFLPDESKTRKAAAAFGHAGIDACFYWYDNNWHYIRQWDHFKKLKSLAKLPLQLLESYPDYEALKLPRSDDIMSRTISMLIKLSWTDEELSRRTEKIVDVIKKSGL</sequence>
<comment type="caution">
    <text evidence="5">The sequence shown here is derived from an EMBL/GenBank/DDBJ whole genome shotgun (WGS) entry which is preliminary data.</text>
</comment>
<dbReference type="Gene3D" id="3.90.1150.10">
    <property type="entry name" value="Aspartate Aminotransferase, domain 1"/>
    <property type="match status" value="1"/>
</dbReference>
<dbReference type="InterPro" id="IPR015424">
    <property type="entry name" value="PyrdxlP-dep_Trfase"/>
</dbReference>
<dbReference type="AlphaFoldDB" id="A0A8J6NW37"/>
<dbReference type="SUPFAM" id="SSF53383">
    <property type="entry name" value="PLP-dependent transferases"/>
    <property type="match status" value="1"/>
</dbReference>
<evidence type="ECO:0000313" key="6">
    <source>
        <dbReference type="Proteomes" id="UP000605201"/>
    </source>
</evidence>
<keyword evidence="5" id="KW-0032">Aminotransferase</keyword>
<dbReference type="GO" id="GO:0000271">
    <property type="term" value="P:polysaccharide biosynthetic process"/>
    <property type="evidence" value="ECO:0007669"/>
    <property type="project" value="TreeGrafter"/>
</dbReference>
<dbReference type="CDD" id="cd00616">
    <property type="entry name" value="AHBA_syn"/>
    <property type="match status" value="1"/>
</dbReference>
<keyword evidence="3 4" id="KW-0663">Pyridoxal phosphate</keyword>
<feature type="modified residue" description="N6-(pyridoxal phosphate)lysine" evidence="3">
    <location>
        <position position="186"/>
    </location>
</feature>
<evidence type="ECO:0000313" key="5">
    <source>
        <dbReference type="EMBL" id="MBC8433708.1"/>
    </source>
</evidence>
<dbReference type="GO" id="GO:0030170">
    <property type="term" value="F:pyridoxal phosphate binding"/>
    <property type="evidence" value="ECO:0007669"/>
    <property type="project" value="TreeGrafter"/>
</dbReference>
<dbReference type="GO" id="GO:0008483">
    <property type="term" value="F:transaminase activity"/>
    <property type="evidence" value="ECO:0007669"/>
    <property type="project" value="UniProtKB-KW"/>
</dbReference>
<dbReference type="Pfam" id="PF01041">
    <property type="entry name" value="DegT_DnrJ_EryC1"/>
    <property type="match status" value="1"/>
</dbReference>
<dbReference type="PIRSF" id="PIRSF000390">
    <property type="entry name" value="PLP_StrS"/>
    <property type="match status" value="1"/>
</dbReference>
<evidence type="ECO:0000256" key="2">
    <source>
        <dbReference type="PIRSR" id="PIRSR000390-1"/>
    </source>
</evidence>
<evidence type="ECO:0000256" key="3">
    <source>
        <dbReference type="PIRSR" id="PIRSR000390-2"/>
    </source>
</evidence>
<evidence type="ECO:0000256" key="1">
    <source>
        <dbReference type="ARBA" id="ARBA00037999"/>
    </source>
</evidence>
<accession>A0A8J6NW37</accession>
<evidence type="ECO:0000256" key="4">
    <source>
        <dbReference type="RuleBase" id="RU004508"/>
    </source>
</evidence>
<proteinExistence type="inferred from homology"/>
<dbReference type="InterPro" id="IPR015422">
    <property type="entry name" value="PyrdxlP-dep_Trfase_small"/>
</dbReference>
<dbReference type="Gene3D" id="3.40.640.10">
    <property type="entry name" value="Type I PLP-dependent aspartate aminotransferase-like (Major domain)"/>
    <property type="match status" value="1"/>
</dbReference>
<dbReference type="InterPro" id="IPR015421">
    <property type="entry name" value="PyrdxlP-dep_Trfase_major"/>
</dbReference>
<dbReference type="EMBL" id="JACNIG010000323">
    <property type="protein sequence ID" value="MBC8433708.1"/>
    <property type="molecule type" value="Genomic_DNA"/>
</dbReference>
<dbReference type="PANTHER" id="PTHR30244:SF34">
    <property type="entry name" value="DTDP-4-AMINO-4,6-DIDEOXYGALACTOSE TRANSAMINASE"/>
    <property type="match status" value="1"/>
</dbReference>
<organism evidence="5 6">
    <name type="scientific">Candidatus Desulfatibia vada</name>
    <dbReference type="NCBI Taxonomy" id="2841696"/>
    <lineage>
        <taxon>Bacteria</taxon>
        <taxon>Pseudomonadati</taxon>
        <taxon>Thermodesulfobacteriota</taxon>
        <taxon>Desulfobacteria</taxon>
        <taxon>Desulfobacterales</taxon>
        <taxon>Desulfobacterales incertae sedis</taxon>
        <taxon>Candidatus Desulfatibia</taxon>
    </lineage>
</organism>
<name>A0A8J6NW37_9BACT</name>
<dbReference type="PANTHER" id="PTHR30244">
    <property type="entry name" value="TRANSAMINASE"/>
    <property type="match status" value="1"/>
</dbReference>
<reference evidence="5 6" key="1">
    <citation type="submission" date="2020-08" db="EMBL/GenBank/DDBJ databases">
        <title>Bridging the membrane lipid divide: bacteria of the FCB group superphylum have the potential to synthesize archaeal ether lipids.</title>
        <authorList>
            <person name="Villanueva L."/>
            <person name="Von Meijenfeldt F.A.B."/>
            <person name="Westbye A.B."/>
            <person name="Yadav S."/>
            <person name="Hopmans E.C."/>
            <person name="Dutilh B.E."/>
            <person name="Sinninghe Damste J.S."/>
        </authorList>
    </citation>
    <scope>NUCLEOTIDE SEQUENCE [LARGE SCALE GENOMIC DNA]</scope>
    <source>
        <strain evidence="5">NIOZ-UU17</strain>
    </source>
</reference>